<evidence type="ECO:0000259" key="3">
    <source>
        <dbReference type="PROSITE" id="PS51462"/>
    </source>
</evidence>
<keyword evidence="2" id="KW-0378">Hydrolase</keyword>
<protein>
    <submittedName>
        <fullName evidence="5">ADP-ribose pyrophosphatase</fullName>
    </submittedName>
</protein>
<dbReference type="EMBL" id="CAADFY010000236">
    <property type="protein sequence ID" value="VFK60960.1"/>
    <property type="molecule type" value="Genomic_DNA"/>
</dbReference>
<dbReference type="GO" id="GO:0006753">
    <property type="term" value="P:nucleoside phosphate metabolic process"/>
    <property type="evidence" value="ECO:0007669"/>
    <property type="project" value="TreeGrafter"/>
</dbReference>
<dbReference type="InterPro" id="IPR020084">
    <property type="entry name" value="NUDIX_hydrolase_CS"/>
</dbReference>
<dbReference type="GO" id="GO:0005829">
    <property type="term" value="C:cytosol"/>
    <property type="evidence" value="ECO:0007669"/>
    <property type="project" value="TreeGrafter"/>
</dbReference>
<evidence type="ECO:0000313" key="4">
    <source>
        <dbReference type="EMBL" id="VFK60960.1"/>
    </source>
</evidence>
<dbReference type="PANTHER" id="PTHR11839">
    <property type="entry name" value="UDP/ADP-SUGAR PYROPHOSPHATASE"/>
    <property type="match status" value="1"/>
</dbReference>
<dbReference type="SUPFAM" id="SSF55811">
    <property type="entry name" value="Nudix"/>
    <property type="match status" value="1"/>
</dbReference>
<dbReference type="CDD" id="cd03424">
    <property type="entry name" value="NUDIX_ADPRase_Nudt5_UGPPase_Nudt14"/>
    <property type="match status" value="1"/>
</dbReference>
<dbReference type="PROSITE" id="PS00893">
    <property type="entry name" value="NUDIX_BOX"/>
    <property type="match status" value="1"/>
</dbReference>
<dbReference type="Pfam" id="PF00293">
    <property type="entry name" value="NUDIX"/>
    <property type="match status" value="1"/>
</dbReference>
<dbReference type="PANTHER" id="PTHR11839:SF12">
    <property type="entry name" value="ADP COMPOUNDS HYDROLASE NUDE"/>
    <property type="match status" value="1"/>
</dbReference>
<evidence type="ECO:0000256" key="1">
    <source>
        <dbReference type="ARBA" id="ARBA00001946"/>
    </source>
</evidence>
<comment type="cofactor">
    <cofactor evidence="1">
        <name>Mg(2+)</name>
        <dbReference type="ChEBI" id="CHEBI:18420"/>
    </cofactor>
</comment>
<dbReference type="EMBL" id="CAADFV010000217">
    <property type="protein sequence ID" value="VFK69865.1"/>
    <property type="molecule type" value="Genomic_DNA"/>
</dbReference>
<dbReference type="Gene3D" id="3.90.79.10">
    <property type="entry name" value="Nucleoside Triphosphate Pyrophosphohydrolase"/>
    <property type="match status" value="1"/>
</dbReference>
<gene>
    <name evidence="5" type="ORF">BECKTUN1418E_GA0071001_12174</name>
    <name evidence="4" type="ORF">BECKTUN1418F_GA0071002_12363</name>
</gene>
<sequence length="175" mass="19728">MEKIRKTETLFQGKKFEVRQLAIELESGETANWEIVHKGNSVAMVPVDRDNNVYLVEEYFAATDERALCLPKGMIDKGESPSEAALRELQEEIGMRGALRHLVDIRVSPGYLTQITSLFLVTDLEPAKREGDEQHYLEPVKMPLEEALNKVKKGEITKARTIGGLALAMLMSKER</sequence>
<evidence type="ECO:0000313" key="5">
    <source>
        <dbReference type="EMBL" id="VFK69865.1"/>
    </source>
</evidence>
<name>A0A451AV03_9GAMM</name>
<reference evidence="5" key="1">
    <citation type="submission" date="2019-02" db="EMBL/GenBank/DDBJ databases">
        <authorList>
            <person name="Gruber-Vodicka R. H."/>
            <person name="Seah K. B. B."/>
        </authorList>
    </citation>
    <scope>NUCLEOTIDE SEQUENCE</scope>
    <source>
        <strain evidence="5">BECK_BY2</strain>
        <strain evidence="4">BECK_BY3</strain>
    </source>
</reference>
<dbReference type="InterPro" id="IPR000086">
    <property type="entry name" value="NUDIX_hydrolase_dom"/>
</dbReference>
<dbReference type="InterPro" id="IPR015797">
    <property type="entry name" value="NUDIX_hydrolase-like_dom_sf"/>
</dbReference>
<dbReference type="AlphaFoldDB" id="A0A451AV03"/>
<feature type="domain" description="Nudix hydrolase" evidence="3">
    <location>
        <begin position="37"/>
        <end position="164"/>
    </location>
</feature>
<dbReference type="PROSITE" id="PS51462">
    <property type="entry name" value="NUDIX"/>
    <property type="match status" value="1"/>
</dbReference>
<organism evidence="5">
    <name type="scientific">Candidatus Kentrum sp. TUN</name>
    <dbReference type="NCBI Taxonomy" id="2126343"/>
    <lineage>
        <taxon>Bacteria</taxon>
        <taxon>Pseudomonadati</taxon>
        <taxon>Pseudomonadota</taxon>
        <taxon>Gammaproteobacteria</taxon>
        <taxon>Candidatus Kentrum</taxon>
    </lineage>
</organism>
<accession>A0A451AV03</accession>
<proteinExistence type="predicted"/>
<dbReference type="GO" id="GO:0019693">
    <property type="term" value="P:ribose phosphate metabolic process"/>
    <property type="evidence" value="ECO:0007669"/>
    <property type="project" value="TreeGrafter"/>
</dbReference>
<evidence type="ECO:0000256" key="2">
    <source>
        <dbReference type="ARBA" id="ARBA00022801"/>
    </source>
</evidence>
<dbReference type="GO" id="GO:0019144">
    <property type="term" value="F:ADP-sugar diphosphatase activity"/>
    <property type="evidence" value="ECO:0007669"/>
    <property type="project" value="TreeGrafter"/>
</dbReference>